<evidence type="ECO:0000256" key="1">
    <source>
        <dbReference type="SAM" id="SignalP"/>
    </source>
</evidence>
<protein>
    <submittedName>
        <fullName evidence="3">Chondroitin proteoglycan 4 domain-containing protein</fullName>
    </submittedName>
</protein>
<dbReference type="AlphaFoldDB" id="A0A7E4VUK5"/>
<reference evidence="3" key="2">
    <citation type="submission" date="2020-10" db="UniProtKB">
        <authorList>
            <consortium name="WormBaseParasite"/>
        </authorList>
    </citation>
    <scope>IDENTIFICATION</scope>
</reference>
<accession>A0A7E4VUK5</accession>
<proteinExistence type="predicted"/>
<feature type="chain" id="PRO_5028941643" evidence="1">
    <location>
        <begin position="25"/>
        <end position="252"/>
    </location>
</feature>
<sequence>MLNPKLLVFVIAFATCGLLSSADADDMGITVNLPPEWVDAPVDDSYGNSMRKMVCYVKLKRILDVYFRTKDVTEADFKELCKITEVYDCLSKAQYIDDTLPYSIFGIIEDLYVCGGPIYKTAEAICGLTYERAMAIRDCFNAAMSHYSGSPDAAECREKCCHDQSTASDSEPILCGPETHIYQSWIRPCKKAVFDQTLKDNACQRACMMKPFARYAKYFCNAEAAAVFDVYGKEMKDKYLVAEECFEKCPDS</sequence>
<keyword evidence="2" id="KW-1185">Reference proteome</keyword>
<evidence type="ECO:0000313" key="3">
    <source>
        <dbReference type="WBParaSite" id="Pan_g2915.t1"/>
    </source>
</evidence>
<dbReference type="WBParaSite" id="Pan_g2915.t1">
    <property type="protein sequence ID" value="Pan_g2915.t1"/>
    <property type="gene ID" value="Pan_g2915"/>
</dbReference>
<organism evidence="2 3">
    <name type="scientific">Panagrellus redivivus</name>
    <name type="common">Microworm</name>
    <dbReference type="NCBI Taxonomy" id="6233"/>
    <lineage>
        <taxon>Eukaryota</taxon>
        <taxon>Metazoa</taxon>
        <taxon>Ecdysozoa</taxon>
        <taxon>Nematoda</taxon>
        <taxon>Chromadorea</taxon>
        <taxon>Rhabditida</taxon>
        <taxon>Tylenchina</taxon>
        <taxon>Panagrolaimomorpha</taxon>
        <taxon>Panagrolaimoidea</taxon>
        <taxon>Panagrolaimidae</taxon>
        <taxon>Panagrellus</taxon>
    </lineage>
</organism>
<evidence type="ECO:0000313" key="2">
    <source>
        <dbReference type="Proteomes" id="UP000492821"/>
    </source>
</evidence>
<keyword evidence="1" id="KW-0732">Signal</keyword>
<dbReference type="Proteomes" id="UP000492821">
    <property type="component" value="Unassembled WGS sequence"/>
</dbReference>
<feature type="signal peptide" evidence="1">
    <location>
        <begin position="1"/>
        <end position="24"/>
    </location>
</feature>
<reference evidence="2" key="1">
    <citation type="journal article" date="2013" name="Genetics">
        <title>The draft genome and transcriptome of Panagrellus redivivus are shaped by the harsh demands of a free-living lifestyle.</title>
        <authorList>
            <person name="Srinivasan J."/>
            <person name="Dillman A.R."/>
            <person name="Macchietto M.G."/>
            <person name="Heikkinen L."/>
            <person name="Lakso M."/>
            <person name="Fracchia K.M."/>
            <person name="Antoshechkin I."/>
            <person name="Mortazavi A."/>
            <person name="Wong G."/>
            <person name="Sternberg P.W."/>
        </authorList>
    </citation>
    <scope>NUCLEOTIDE SEQUENCE [LARGE SCALE GENOMIC DNA]</scope>
    <source>
        <strain evidence="2">MT8872</strain>
    </source>
</reference>
<name>A0A7E4VUK5_PANRE</name>